<evidence type="ECO:0000256" key="1">
    <source>
        <dbReference type="ARBA" id="ARBA00007274"/>
    </source>
</evidence>
<accession>A0A4Q1DCZ0</accession>
<dbReference type="Gene3D" id="2.160.10.10">
    <property type="entry name" value="Hexapeptide repeat proteins"/>
    <property type="match status" value="1"/>
</dbReference>
<reference evidence="3 4" key="1">
    <citation type="submission" date="2019-01" db="EMBL/GenBank/DDBJ databases">
        <title>Filimonas sp. strain TTM-71.</title>
        <authorList>
            <person name="Chen W.-M."/>
        </authorList>
    </citation>
    <scope>NUCLEOTIDE SEQUENCE [LARGE SCALE GENOMIC DNA]</scope>
    <source>
        <strain evidence="3 4">TTM-71</strain>
    </source>
</reference>
<keyword evidence="2 3" id="KW-0808">Transferase</keyword>
<dbReference type="GO" id="GO:0008374">
    <property type="term" value="F:O-acyltransferase activity"/>
    <property type="evidence" value="ECO:0007669"/>
    <property type="project" value="TreeGrafter"/>
</dbReference>
<dbReference type="PANTHER" id="PTHR23416:SF23">
    <property type="entry name" value="ACETYLTRANSFERASE C18B11.09C-RELATED"/>
    <property type="match status" value="1"/>
</dbReference>
<dbReference type="EMBL" id="SDHZ01000001">
    <property type="protein sequence ID" value="RXK87347.1"/>
    <property type="molecule type" value="Genomic_DNA"/>
</dbReference>
<dbReference type="InterPro" id="IPR011004">
    <property type="entry name" value="Trimer_LpxA-like_sf"/>
</dbReference>
<dbReference type="SUPFAM" id="SSF51161">
    <property type="entry name" value="Trimeric LpxA-like enzymes"/>
    <property type="match status" value="1"/>
</dbReference>
<proteinExistence type="inferred from homology"/>
<dbReference type="Proteomes" id="UP000290545">
    <property type="component" value="Unassembled WGS sequence"/>
</dbReference>
<dbReference type="CDD" id="cd04647">
    <property type="entry name" value="LbH_MAT_like"/>
    <property type="match status" value="1"/>
</dbReference>
<evidence type="ECO:0000313" key="3">
    <source>
        <dbReference type="EMBL" id="RXK87347.1"/>
    </source>
</evidence>
<dbReference type="InterPro" id="IPR001451">
    <property type="entry name" value="Hexapep"/>
</dbReference>
<dbReference type="GO" id="GO:0005829">
    <property type="term" value="C:cytosol"/>
    <property type="evidence" value="ECO:0007669"/>
    <property type="project" value="TreeGrafter"/>
</dbReference>
<dbReference type="PANTHER" id="PTHR23416">
    <property type="entry name" value="SIALIC ACID SYNTHASE-RELATED"/>
    <property type="match status" value="1"/>
</dbReference>
<evidence type="ECO:0000256" key="2">
    <source>
        <dbReference type="ARBA" id="ARBA00022679"/>
    </source>
</evidence>
<sequence>MLNERTFATILIKVIKVIRIKGAFFFPTLVCKLTLYLNGCPYGSGLRACGKVYLRANKKNSIKLGQNVTLMARYLTNSVGIPAPIMIECIGGGRVQIGNYSGLSSTVISSRASVDIGNNVQVGANVRIYDHDFHSLNYVRRRKGGGDQLNIKSSPVVIGDDVFIGTNAIILKGVSIGARSIVAAGSVVSLKLIPADSLVAGNPARIIRSNINVDI</sequence>
<dbReference type="RefSeq" id="WP_129003103.1">
    <property type="nucleotide sequence ID" value="NZ_SDHZ01000001.1"/>
</dbReference>
<dbReference type="AlphaFoldDB" id="A0A4Q1DCZ0"/>
<name>A0A4Q1DCZ0_9BACT</name>
<organism evidence="3 4">
    <name type="scientific">Filimonas effusa</name>
    <dbReference type="NCBI Taxonomy" id="2508721"/>
    <lineage>
        <taxon>Bacteria</taxon>
        <taxon>Pseudomonadati</taxon>
        <taxon>Bacteroidota</taxon>
        <taxon>Chitinophagia</taxon>
        <taxon>Chitinophagales</taxon>
        <taxon>Chitinophagaceae</taxon>
        <taxon>Filimonas</taxon>
    </lineage>
</organism>
<evidence type="ECO:0000313" key="4">
    <source>
        <dbReference type="Proteomes" id="UP000290545"/>
    </source>
</evidence>
<comment type="similarity">
    <text evidence="1">Belongs to the transferase hexapeptide repeat family.</text>
</comment>
<dbReference type="InterPro" id="IPR051159">
    <property type="entry name" value="Hexapeptide_acetyltransf"/>
</dbReference>
<keyword evidence="3" id="KW-0012">Acyltransferase</keyword>
<protein>
    <submittedName>
        <fullName evidence="3">Acyltransferase</fullName>
    </submittedName>
</protein>
<keyword evidence="4" id="KW-1185">Reference proteome</keyword>
<dbReference type="Pfam" id="PF14602">
    <property type="entry name" value="Hexapep_2"/>
    <property type="match status" value="2"/>
</dbReference>
<dbReference type="OrthoDB" id="9814490at2"/>
<gene>
    <name evidence="3" type="ORF">ESB13_11380</name>
</gene>
<comment type="caution">
    <text evidence="3">The sequence shown here is derived from an EMBL/GenBank/DDBJ whole genome shotgun (WGS) entry which is preliminary data.</text>
</comment>